<proteinExistence type="inferred from homology"/>
<dbReference type="RefSeq" id="WP_155091213.1">
    <property type="nucleotide sequence ID" value="NZ_CP102754.1"/>
</dbReference>
<dbReference type="InterPro" id="IPR011014">
    <property type="entry name" value="MscS_channel_TM-2"/>
</dbReference>
<evidence type="ECO:0000256" key="3">
    <source>
        <dbReference type="ARBA" id="ARBA00022692"/>
    </source>
</evidence>
<evidence type="ECO:0000256" key="2">
    <source>
        <dbReference type="ARBA" id="ARBA00008017"/>
    </source>
</evidence>
<evidence type="ECO:0000256" key="5">
    <source>
        <dbReference type="ARBA" id="ARBA00023136"/>
    </source>
</evidence>
<dbReference type="Proteomes" id="UP000438760">
    <property type="component" value="Unassembled WGS sequence"/>
</dbReference>
<dbReference type="Gene3D" id="2.30.30.60">
    <property type="match status" value="1"/>
</dbReference>
<accession>A0A6I3LCI8</accession>
<dbReference type="OrthoDB" id="5705501at2"/>
<comment type="similarity">
    <text evidence="2">Belongs to the MscS (TC 1.A.23) family.</text>
</comment>
<dbReference type="Pfam" id="PF00924">
    <property type="entry name" value="MS_channel_2nd"/>
    <property type="match status" value="1"/>
</dbReference>
<evidence type="ECO:0000313" key="9">
    <source>
        <dbReference type="Proteomes" id="UP000438760"/>
    </source>
</evidence>
<protein>
    <submittedName>
        <fullName evidence="8">Mechanosensitive ion channel</fullName>
    </submittedName>
</protein>
<name>A0A6I3LCI8_9FLAO</name>
<evidence type="ECO:0000256" key="4">
    <source>
        <dbReference type="ARBA" id="ARBA00022989"/>
    </source>
</evidence>
<keyword evidence="5 6" id="KW-0472">Membrane</keyword>
<dbReference type="Gene3D" id="1.10.287.1260">
    <property type="match status" value="1"/>
</dbReference>
<feature type="transmembrane region" description="Helical" evidence="6">
    <location>
        <begin position="46"/>
        <end position="69"/>
    </location>
</feature>
<dbReference type="InterPro" id="IPR023408">
    <property type="entry name" value="MscS_beta-dom_sf"/>
</dbReference>
<dbReference type="SUPFAM" id="SSF50182">
    <property type="entry name" value="Sm-like ribonucleoproteins"/>
    <property type="match status" value="1"/>
</dbReference>
<feature type="transmembrane region" description="Helical" evidence="6">
    <location>
        <begin position="81"/>
        <end position="109"/>
    </location>
</feature>
<evidence type="ECO:0000256" key="6">
    <source>
        <dbReference type="SAM" id="Phobius"/>
    </source>
</evidence>
<dbReference type="SUPFAM" id="SSF82861">
    <property type="entry name" value="Mechanosensitive channel protein MscS (YggB), transmembrane region"/>
    <property type="match status" value="1"/>
</dbReference>
<reference evidence="8 9" key="1">
    <citation type="submission" date="2019-11" db="EMBL/GenBank/DDBJ databases">
        <title>Genome of Strain BIT-d1.</title>
        <authorList>
            <person name="Yang Y."/>
        </authorList>
    </citation>
    <scope>NUCLEOTIDE SEQUENCE [LARGE SCALE GENOMIC DNA]</scope>
    <source>
        <strain evidence="8 9">BIT-d1</strain>
    </source>
</reference>
<sequence>MLHIYYPKIVITAIIIILYFPCRKLVSYIIRSFSNKEKRKDNRVILVIRLFNTLLLVLFLILILTIWGVQPENFMLTLTSVFTVIGVAMFAQWSLLSNITAGILLFFSFPFRIGDVIRIQDKDFPIEGTITDIKAFCTIIISKENEKISYPNSLLLQKGIVIVSKEESEENFPTI</sequence>
<dbReference type="EMBL" id="WMJX01000004">
    <property type="protein sequence ID" value="MTG97159.1"/>
    <property type="molecule type" value="Genomic_DNA"/>
</dbReference>
<evidence type="ECO:0000256" key="1">
    <source>
        <dbReference type="ARBA" id="ARBA00004141"/>
    </source>
</evidence>
<feature type="transmembrane region" description="Helical" evidence="6">
    <location>
        <begin position="6"/>
        <end position="26"/>
    </location>
</feature>
<dbReference type="InterPro" id="IPR010920">
    <property type="entry name" value="LSM_dom_sf"/>
</dbReference>
<dbReference type="GO" id="GO:0016020">
    <property type="term" value="C:membrane"/>
    <property type="evidence" value="ECO:0007669"/>
    <property type="project" value="UniProtKB-SubCell"/>
</dbReference>
<comment type="subcellular location">
    <subcellularLocation>
        <location evidence="1">Membrane</location>
        <topology evidence="1">Multi-pass membrane protein</topology>
    </subcellularLocation>
</comment>
<gene>
    <name evidence="8" type="ORF">GJV76_03255</name>
</gene>
<comment type="caution">
    <text evidence="8">The sequence shown here is derived from an EMBL/GenBank/DDBJ whole genome shotgun (WGS) entry which is preliminary data.</text>
</comment>
<dbReference type="InterPro" id="IPR045275">
    <property type="entry name" value="MscS_archaea/bacteria_type"/>
</dbReference>
<dbReference type="PANTHER" id="PTHR30221">
    <property type="entry name" value="SMALL-CONDUCTANCE MECHANOSENSITIVE CHANNEL"/>
    <property type="match status" value="1"/>
</dbReference>
<dbReference type="PANTHER" id="PTHR30221:SF8">
    <property type="entry name" value="SMALL-CONDUCTANCE MECHANOSENSITIVE CHANNEL"/>
    <property type="match status" value="1"/>
</dbReference>
<dbReference type="InterPro" id="IPR006685">
    <property type="entry name" value="MscS_channel_2nd"/>
</dbReference>
<dbReference type="AlphaFoldDB" id="A0A6I3LCI8"/>
<evidence type="ECO:0000259" key="7">
    <source>
        <dbReference type="Pfam" id="PF00924"/>
    </source>
</evidence>
<feature type="domain" description="Mechanosensitive ion channel MscS" evidence="7">
    <location>
        <begin position="95"/>
        <end position="159"/>
    </location>
</feature>
<evidence type="ECO:0000313" key="8">
    <source>
        <dbReference type="EMBL" id="MTG97159.1"/>
    </source>
</evidence>
<keyword evidence="4 6" id="KW-1133">Transmembrane helix</keyword>
<dbReference type="GO" id="GO:0008381">
    <property type="term" value="F:mechanosensitive monoatomic ion channel activity"/>
    <property type="evidence" value="ECO:0007669"/>
    <property type="project" value="InterPro"/>
</dbReference>
<organism evidence="8 9">
    <name type="scientific">Myroides albus</name>
    <dbReference type="NCBI Taxonomy" id="2562892"/>
    <lineage>
        <taxon>Bacteria</taxon>
        <taxon>Pseudomonadati</taxon>
        <taxon>Bacteroidota</taxon>
        <taxon>Flavobacteriia</taxon>
        <taxon>Flavobacteriales</taxon>
        <taxon>Flavobacteriaceae</taxon>
        <taxon>Myroides</taxon>
    </lineage>
</organism>
<keyword evidence="3 6" id="KW-0812">Transmembrane</keyword>
<keyword evidence="9" id="KW-1185">Reference proteome</keyword>